<accession>A0A9P6GJ21</accession>
<dbReference type="Proteomes" id="UP000756921">
    <property type="component" value="Unassembled WGS sequence"/>
</dbReference>
<reference evidence="2" key="1">
    <citation type="journal article" date="2020" name="Mol. Plant Microbe Interact.">
        <title>Genome Sequence of the Biocontrol Agent Coniothyrium minitans strain Conio (IMI 134523).</title>
        <authorList>
            <person name="Patel D."/>
            <person name="Shittu T.A."/>
            <person name="Baroncelli R."/>
            <person name="Muthumeenakshi S."/>
            <person name="Osborne T.H."/>
            <person name="Janganan T.K."/>
            <person name="Sreenivasaprasad S."/>
        </authorList>
    </citation>
    <scope>NUCLEOTIDE SEQUENCE</scope>
    <source>
        <strain evidence="2">Conio</strain>
    </source>
</reference>
<name>A0A9P6GJ21_9PLEO</name>
<feature type="region of interest" description="Disordered" evidence="1">
    <location>
        <begin position="147"/>
        <end position="175"/>
    </location>
</feature>
<protein>
    <submittedName>
        <fullName evidence="2">Uncharacterized protein</fullName>
    </submittedName>
</protein>
<dbReference type="AlphaFoldDB" id="A0A9P6GJ21"/>
<sequence>MALPFTSSINSSGNTPAPCTFPMLLEPLHLIPSPQGPLFCTAIFATEAAPPMSHRGPSAVRPRPLPLPSLHLALPCRAVQLASGPDRRHHLPRIHLLAHSAPTTLKHPWATHLYLATGGRDELDAAALARSLTGCPSVVVLQHRIARRRASPPSRRRPSSVIRQPSSVNRHPSSVVPLCRPIAGSQADTTPYLDQVTLFTGRIPWHMRPRPARHRPAAR</sequence>
<evidence type="ECO:0000313" key="2">
    <source>
        <dbReference type="EMBL" id="KAF9736652.1"/>
    </source>
</evidence>
<evidence type="ECO:0000256" key="1">
    <source>
        <dbReference type="SAM" id="MobiDB-lite"/>
    </source>
</evidence>
<proteinExistence type="predicted"/>
<gene>
    <name evidence="2" type="ORF">PMIN01_04431</name>
</gene>
<keyword evidence="3" id="KW-1185">Reference proteome</keyword>
<comment type="caution">
    <text evidence="2">The sequence shown here is derived from an EMBL/GenBank/DDBJ whole genome shotgun (WGS) entry which is preliminary data.</text>
</comment>
<feature type="compositionally biased region" description="Basic residues" evidence="1">
    <location>
        <begin position="147"/>
        <end position="158"/>
    </location>
</feature>
<feature type="compositionally biased region" description="Low complexity" evidence="1">
    <location>
        <begin position="159"/>
        <end position="168"/>
    </location>
</feature>
<organism evidence="2 3">
    <name type="scientific">Paraphaeosphaeria minitans</name>
    <dbReference type="NCBI Taxonomy" id="565426"/>
    <lineage>
        <taxon>Eukaryota</taxon>
        <taxon>Fungi</taxon>
        <taxon>Dikarya</taxon>
        <taxon>Ascomycota</taxon>
        <taxon>Pezizomycotina</taxon>
        <taxon>Dothideomycetes</taxon>
        <taxon>Pleosporomycetidae</taxon>
        <taxon>Pleosporales</taxon>
        <taxon>Massarineae</taxon>
        <taxon>Didymosphaeriaceae</taxon>
        <taxon>Paraphaeosphaeria</taxon>
    </lineage>
</organism>
<evidence type="ECO:0000313" key="3">
    <source>
        <dbReference type="Proteomes" id="UP000756921"/>
    </source>
</evidence>
<dbReference type="EMBL" id="WJXW01000004">
    <property type="protein sequence ID" value="KAF9736652.1"/>
    <property type="molecule type" value="Genomic_DNA"/>
</dbReference>